<comment type="caution">
    <text evidence="2">The sequence shown here is derived from an EMBL/GenBank/DDBJ whole genome shotgun (WGS) entry which is preliminary data.</text>
</comment>
<accession>A0ABN3T990</accession>
<keyword evidence="1" id="KW-1133">Transmembrane helix</keyword>
<protein>
    <submittedName>
        <fullName evidence="2">Uncharacterized protein</fullName>
    </submittedName>
</protein>
<dbReference type="EMBL" id="BAAATE010000039">
    <property type="protein sequence ID" value="GAA2694580.1"/>
    <property type="molecule type" value="Genomic_DNA"/>
</dbReference>
<evidence type="ECO:0000313" key="3">
    <source>
        <dbReference type="Proteomes" id="UP001501666"/>
    </source>
</evidence>
<evidence type="ECO:0000313" key="2">
    <source>
        <dbReference type="EMBL" id="GAA2694580.1"/>
    </source>
</evidence>
<dbReference type="Proteomes" id="UP001501666">
    <property type="component" value="Unassembled WGS sequence"/>
</dbReference>
<gene>
    <name evidence="2" type="ORF">GCM10010412_086800</name>
</gene>
<name>A0ABN3T990_9ACTN</name>
<proteinExistence type="predicted"/>
<keyword evidence="3" id="KW-1185">Reference proteome</keyword>
<sequence length="88" mass="9099">MPCSTSGTPKFIAAIRQIPDGRAVSAVAYAVHTAQRGTPAAVLPCSLIMMVVVAVALFIAVRLTARRRANIPQVGEGAARRAGLTSPT</sequence>
<keyword evidence="1" id="KW-0472">Membrane</keyword>
<evidence type="ECO:0000256" key="1">
    <source>
        <dbReference type="SAM" id="Phobius"/>
    </source>
</evidence>
<keyword evidence="1" id="KW-0812">Transmembrane</keyword>
<reference evidence="2 3" key="1">
    <citation type="journal article" date="2019" name="Int. J. Syst. Evol. Microbiol.">
        <title>The Global Catalogue of Microorganisms (GCM) 10K type strain sequencing project: providing services to taxonomists for standard genome sequencing and annotation.</title>
        <authorList>
            <consortium name="The Broad Institute Genomics Platform"/>
            <consortium name="The Broad Institute Genome Sequencing Center for Infectious Disease"/>
            <person name="Wu L."/>
            <person name="Ma J."/>
        </authorList>
    </citation>
    <scope>NUCLEOTIDE SEQUENCE [LARGE SCALE GENOMIC DNA]</scope>
    <source>
        <strain evidence="2 3">JCM 6835</strain>
    </source>
</reference>
<organism evidence="2 3">
    <name type="scientific">Nonomuraea recticatena</name>
    <dbReference type="NCBI Taxonomy" id="46178"/>
    <lineage>
        <taxon>Bacteria</taxon>
        <taxon>Bacillati</taxon>
        <taxon>Actinomycetota</taxon>
        <taxon>Actinomycetes</taxon>
        <taxon>Streptosporangiales</taxon>
        <taxon>Streptosporangiaceae</taxon>
        <taxon>Nonomuraea</taxon>
    </lineage>
</organism>
<feature type="transmembrane region" description="Helical" evidence="1">
    <location>
        <begin position="41"/>
        <end position="61"/>
    </location>
</feature>